<evidence type="ECO:0000313" key="2">
    <source>
        <dbReference type="EMBL" id="KAG7309509.1"/>
    </source>
</evidence>
<feature type="compositionally biased region" description="Basic and acidic residues" evidence="1">
    <location>
        <begin position="133"/>
        <end position="144"/>
    </location>
</feature>
<name>A0ABQ7QWX7_PLUXY</name>
<gene>
    <name evidence="2" type="ORF">JYU34_005482</name>
</gene>
<accession>A0ABQ7QWX7</accession>
<feature type="compositionally biased region" description="Basic and acidic residues" evidence="1">
    <location>
        <begin position="151"/>
        <end position="167"/>
    </location>
</feature>
<evidence type="ECO:0000256" key="1">
    <source>
        <dbReference type="SAM" id="MobiDB-lite"/>
    </source>
</evidence>
<feature type="region of interest" description="Disordered" evidence="1">
    <location>
        <begin position="297"/>
        <end position="317"/>
    </location>
</feature>
<dbReference type="EMBL" id="JAHIBW010000007">
    <property type="protein sequence ID" value="KAG7309509.1"/>
    <property type="molecule type" value="Genomic_DNA"/>
</dbReference>
<keyword evidence="3" id="KW-1185">Reference proteome</keyword>
<feature type="region of interest" description="Disordered" evidence="1">
    <location>
        <begin position="133"/>
        <end position="174"/>
    </location>
</feature>
<comment type="caution">
    <text evidence="2">The sequence shown here is derived from an EMBL/GenBank/DDBJ whole genome shotgun (WGS) entry which is preliminary data.</text>
</comment>
<proteinExistence type="predicted"/>
<protein>
    <submittedName>
        <fullName evidence="2">Uncharacterized protein</fullName>
    </submittedName>
</protein>
<feature type="compositionally biased region" description="Pro residues" evidence="1">
    <location>
        <begin position="300"/>
        <end position="309"/>
    </location>
</feature>
<reference evidence="2 3" key="1">
    <citation type="submission" date="2021-06" db="EMBL/GenBank/DDBJ databases">
        <title>A haploid diamondback moth (Plutella xylostella L.) genome assembly resolves 31 chromosomes and identifies a diamide resistance mutation.</title>
        <authorList>
            <person name="Ward C.M."/>
            <person name="Perry K.D."/>
            <person name="Baker G."/>
            <person name="Powis K."/>
            <person name="Heckel D.G."/>
            <person name="Baxter S.W."/>
        </authorList>
    </citation>
    <scope>NUCLEOTIDE SEQUENCE [LARGE SCALE GENOMIC DNA]</scope>
    <source>
        <strain evidence="2 3">LV</strain>
        <tissue evidence="2">Single pupa</tissue>
    </source>
</reference>
<organism evidence="2 3">
    <name type="scientific">Plutella xylostella</name>
    <name type="common">Diamondback moth</name>
    <name type="synonym">Plutella maculipennis</name>
    <dbReference type="NCBI Taxonomy" id="51655"/>
    <lineage>
        <taxon>Eukaryota</taxon>
        <taxon>Metazoa</taxon>
        <taxon>Ecdysozoa</taxon>
        <taxon>Arthropoda</taxon>
        <taxon>Hexapoda</taxon>
        <taxon>Insecta</taxon>
        <taxon>Pterygota</taxon>
        <taxon>Neoptera</taxon>
        <taxon>Endopterygota</taxon>
        <taxon>Lepidoptera</taxon>
        <taxon>Glossata</taxon>
        <taxon>Ditrysia</taxon>
        <taxon>Yponomeutoidea</taxon>
        <taxon>Plutellidae</taxon>
        <taxon>Plutella</taxon>
    </lineage>
</organism>
<sequence length="327" mass="36740">MFADVARAEELVARLADMEVLRKNKQLPRDHAALQRDLEEAASLVSARRAAVSARLSALAALQRRVLRADTWLLRARPQPPTQEEIKEQEQEMKDIFEHYNKMEAECSTQGQPMSSELVDQVDQLKTDWARFLSEGRKSSDPEARVTSLRKSSDERRSSEGESRKSSVDSAASVRTITSTLAGSRARCRRLLRRRAFGHGCTGLFTSGSRFDSARPSLPSHGEYSRMLMKAVCNLHPLRPTRWGTNNSDSLSTGGCRCEPGHHHRRDHSTNVQLPSVPPEAFLLRRFCENFSAYGVNSKPAPPPPPPPPRRFDKSPVPLHVFPFSHK</sequence>
<evidence type="ECO:0000313" key="3">
    <source>
        <dbReference type="Proteomes" id="UP000823941"/>
    </source>
</evidence>
<dbReference type="Proteomes" id="UP000823941">
    <property type="component" value="Chromosome 7"/>
</dbReference>